<feature type="domain" description="Methyltransferase" evidence="1">
    <location>
        <begin position="101"/>
        <end position="185"/>
    </location>
</feature>
<dbReference type="SUPFAM" id="SSF53335">
    <property type="entry name" value="S-adenosyl-L-methionine-dependent methyltransferases"/>
    <property type="match status" value="1"/>
</dbReference>
<keyword evidence="2" id="KW-0808">Transferase</keyword>
<dbReference type="InterPro" id="IPR029063">
    <property type="entry name" value="SAM-dependent_MTases_sf"/>
</dbReference>
<keyword evidence="3" id="KW-1185">Reference proteome</keyword>
<gene>
    <name evidence="2" type="ORF">J2S39_000710</name>
</gene>
<proteinExistence type="predicted"/>
<dbReference type="Gene3D" id="3.40.50.150">
    <property type="entry name" value="Vaccinia Virus protein VP39"/>
    <property type="match status" value="1"/>
</dbReference>
<protein>
    <submittedName>
        <fullName evidence="2">23S rRNA (Guanine745-N1)-methyltransferase</fullName>
        <ecNumber evidence="2">2.1.1.187</ecNumber>
    </submittedName>
</protein>
<reference evidence="2" key="1">
    <citation type="submission" date="2023-07" db="EMBL/GenBank/DDBJ databases">
        <title>Sequencing the genomes of 1000 actinobacteria strains.</title>
        <authorList>
            <person name="Klenk H.-P."/>
        </authorList>
    </citation>
    <scope>NUCLEOTIDE SEQUENCE</scope>
    <source>
        <strain evidence="2">DSM 107476</strain>
    </source>
</reference>
<dbReference type="EMBL" id="JAVDXZ010000001">
    <property type="protein sequence ID" value="MDR7329034.1"/>
    <property type="molecule type" value="Genomic_DNA"/>
</dbReference>
<dbReference type="PIRSF" id="PIRSF018249">
    <property type="entry name" value="MyrA_prd"/>
    <property type="match status" value="1"/>
</dbReference>
<keyword evidence="2" id="KW-0489">Methyltransferase</keyword>
<dbReference type="CDD" id="cd02440">
    <property type="entry name" value="AdoMet_MTases"/>
    <property type="match status" value="1"/>
</dbReference>
<name>A0ABU1ZVR8_9CORY</name>
<evidence type="ECO:0000313" key="3">
    <source>
        <dbReference type="Proteomes" id="UP001180840"/>
    </source>
</evidence>
<evidence type="ECO:0000313" key="2">
    <source>
        <dbReference type="EMBL" id="MDR7329034.1"/>
    </source>
</evidence>
<evidence type="ECO:0000259" key="1">
    <source>
        <dbReference type="Pfam" id="PF13649"/>
    </source>
</evidence>
<dbReference type="InterPro" id="IPR016718">
    <property type="entry name" value="rRNA_m1G-MeTrfase_A_prd"/>
</dbReference>
<dbReference type="RefSeq" id="WP_290198009.1">
    <property type="nucleotide sequence ID" value="NZ_CP047654.1"/>
</dbReference>
<comment type="caution">
    <text evidence="2">The sequence shown here is derived from an EMBL/GenBank/DDBJ whole genome shotgun (WGS) entry which is preliminary data.</text>
</comment>
<accession>A0ABU1ZVR8</accession>
<organism evidence="2 3">
    <name type="scientific">Corynebacterium guangdongense</name>
    <dbReference type="NCBI Taxonomy" id="1783348"/>
    <lineage>
        <taxon>Bacteria</taxon>
        <taxon>Bacillati</taxon>
        <taxon>Actinomycetota</taxon>
        <taxon>Actinomycetes</taxon>
        <taxon>Mycobacteriales</taxon>
        <taxon>Corynebacteriaceae</taxon>
        <taxon>Corynebacterium</taxon>
    </lineage>
</organism>
<dbReference type="InterPro" id="IPR041698">
    <property type="entry name" value="Methyltransf_25"/>
</dbReference>
<dbReference type="GO" id="GO:0052911">
    <property type="term" value="F:23S rRNA (guanine(745)-N(1))-methyltransferase activity"/>
    <property type="evidence" value="ECO:0007669"/>
    <property type="project" value="UniProtKB-EC"/>
</dbReference>
<sequence>MIDNLTDVLADPVDGTALTLDAPGGPLRSAAGRTFDVAGTGYAVLTPAGLDESLGDSEDMVTARETFLSRGHFAPFVEAVTASVVQALDDAEVPDDQQVTILDAGAGTGFYLAHTLDQVEQARGVGIDVSTDAANLLAQAHPRLGALVADLAGRLPVRDASVDVITSVFAPVNLPEFARALPPGGRLIVLTPAPGHLDELRAPLGIDLVDAALTEDIRRAAGEFFAEVGQPRDVAFPMTLDQESIANQVAMSPSARAINPDELHERLDGLADPMTVTAHGLLLTLRRR</sequence>
<dbReference type="EC" id="2.1.1.187" evidence="2"/>
<dbReference type="Proteomes" id="UP001180840">
    <property type="component" value="Unassembled WGS sequence"/>
</dbReference>
<dbReference type="Pfam" id="PF13649">
    <property type="entry name" value="Methyltransf_25"/>
    <property type="match status" value="1"/>
</dbReference>